<reference evidence="1 2" key="1">
    <citation type="submission" date="2020-10" db="EMBL/GenBank/DDBJ databases">
        <title>Sequencing the genomes of 1000 actinobacteria strains.</title>
        <authorList>
            <person name="Klenk H.-P."/>
        </authorList>
    </citation>
    <scope>NUCLEOTIDE SEQUENCE [LARGE SCALE GENOMIC DNA]</scope>
    <source>
        <strain evidence="1 2">DSM 7307</strain>
    </source>
</reference>
<evidence type="ECO:0000313" key="2">
    <source>
        <dbReference type="Proteomes" id="UP000620262"/>
    </source>
</evidence>
<dbReference type="RefSeq" id="WP_246517198.1">
    <property type="nucleotide sequence ID" value="NZ_BAAAVL010000005.1"/>
</dbReference>
<protein>
    <submittedName>
        <fullName evidence="1">Uncharacterized protein</fullName>
    </submittedName>
</protein>
<keyword evidence="2" id="KW-1185">Reference proteome</keyword>
<sequence>MTNIRLDNLLVLRHLCNTGGTGVAEIGAPIVRKIADPRVAWEAGGLILCR</sequence>
<comment type="caution">
    <text evidence="1">The sequence shown here is derived from an EMBL/GenBank/DDBJ whole genome shotgun (WGS) entry which is preliminary data.</text>
</comment>
<proteinExistence type="predicted"/>
<dbReference type="EMBL" id="JADBEC010000001">
    <property type="protein sequence ID" value="MBE1506065.1"/>
    <property type="molecule type" value="Genomic_DNA"/>
</dbReference>
<dbReference type="Proteomes" id="UP000620262">
    <property type="component" value="Unassembled WGS sequence"/>
</dbReference>
<organism evidence="1 2">
    <name type="scientific">Rhizobium viscosum</name>
    <name type="common">Arthrobacter viscosus</name>
    <dbReference type="NCBI Taxonomy" id="1673"/>
    <lineage>
        <taxon>Bacteria</taxon>
        <taxon>Pseudomonadati</taxon>
        <taxon>Pseudomonadota</taxon>
        <taxon>Alphaproteobacteria</taxon>
        <taxon>Hyphomicrobiales</taxon>
        <taxon>Rhizobiaceae</taxon>
        <taxon>Rhizobium/Agrobacterium group</taxon>
        <taxon>Rhizobium</taxon>
    </lineage>
</organism>
<gene>
    <name evidence="1" type="ORF">H4W29_003246</name>
</gene>
<accession>A0ABR9ISE7</accession>
<evidence type="ECO:0000313" key="1">
    <source>
        <dbReference type="EMBL" id="MBE1506065.1"/>
    </source>
</evidence>
<name>A0ABR9ISE7_RHIVS</name>